<dbReference type="EMBL" id="KZ999456">
    <property type="protein sequence ID" value="RKO85053.1"/>
    <property type="molecule type" value="Genomic_DNA"/>
</dbReference>
<dbReference type="InterPro" id="IPR011009">
    <property type="entry name" value="Kinase-like_dom_sf"/>
</dbReference>
<protein>
    <recommendedName>
        <fullName evidence="5">Protein kinase domain-containing protein</fullName>
    </recommendedName>
</protein>
<dbReference type="OrthoDB" id="2136197at2759"/>
<sequence>MKPATDLRPPFTPSATPSYAASPVAELGPAPTSSGQTQSDPDFACKTTTKLLQVIPPSAVRYNINNFLGSGASGTVFLGSIYGEQAAIKFFDINKLPNGESLVHSELSAFAALRHLQGEAIAELVDGGIYDIFGIVATVPITPGILSLASIHALGWIHGDFHLPNVLFSGGGQERKALWVDLEKARIGTVQEREEEMRCFEAN</sequence>
<evidence type="ECO:0008006" key="5">
    <source>
        <dbReference type="Google" id="ProtNLM"/>
    </source>
</evidence>
<dbReference type="InterPro" id="IPR017441">
    <property type="entry name" value="Protein_kinase_ATP_BS"/>
</dbReference>
<accession>A0A4P9W1M1</accession>
<name>A0A4P9W1M1_9FUNG</name>
<evidence type="ECO:0000256" key="1">
    <source>
        <dbReference type="PROSITE-ProRule" id="PRU10141"/>
    </source>
</evidence>
<dbReference type="Proteomes" id="UP000269721">
    <property type="component" value="Unassembled WGS sequence"/>
</dbReference>
<evidence type="ECO:0000256" key="2">
    <source>
        <dbReference type="SAM" id="MobiDB-lite"/>
    </source>
</evidence>
<keyword evidence="1" id="KW-0067">ATP-binding</keyword>
<dbReference type="SUPFAM" id="SSF56112">
    <property type="entry name" value="Protein kinase-like (PK-like)"/>
    <property type="match status" value="1"/>
</dbReference>
<keyword evidence="4" id="KW-1185">Reference proteome</keyword>
<dbReference type="PANTHER" id="PTHR37171">
    <property type="entry name" value="SERINE/THREONINE-PROTEIN KINASE YRZF-RELATED"/>
    <property type="match status" value="1"/>
</dbReference>
<dbReference type="Pfam" id="PF06293">
    <property type="entry name" value="Kdo"/>
    <property type="match status" value="1"/>
</dbReference>
<evidence type="ECO:0000313" key="4">
    <source>
        <dbReference type="Proteomes" id="UP000269721"/>
    </source>
</evidence>
<feature type="compositionally biased region" description="Polar residues" evidence="2">
    <location>
        <begin position="31"/>
        <end position="42"/>
    </location>
</feature>
<keyword evidence="1" id="KW-0547">Nucleotide-binding</keyword>
<gene>
    <name evidence="3" type="ORF">BDK51DRAFT_52738</name>
</gene>
<organism evidence="3 4">
    <name type="scientific">Blyttiomyces helicus</name>
    <dbReference type="NCBI Taxonomy" id="388810"/>
    <lineage>
        <taxon>Eukaryota</taxon>
        <taxon>Fungi</taxon>
        <taxon>Fungi incertae sedis</taxon>
        <taxon>Chytridiomycota</taxon>
        <taxon>Chytridiomycota incertae sedis</taxon>
        <taxon>Chytridiomycetes</taxon>
        <taxon>Chytridiomycetes incertae sedis</taxon>
        <taxon>Blyttiomyces</taxon>
    </lineage>
</organism>
<dbReference type="AlphaFoldDB" id="A0A4P9W1M1"/>
<reference evidence="4" key="1">
    <citation type="journal article" date="2018" name="Nat. Microbiol.">
        <title>Leveraging single-cell genomics to expand the fungal tree of life.</title>
        <authorList>
            <person name="Ahrendt S.R."/>
            <person name="Quandt C.A."/>
            <person name="Ciobanu D."/>
            <person name="Clum A."/>
            <person name="Salamov A."/>
            <person name="Andreopoulos B."/>
            <person name="Cheng J.F."/>
            <person name="Woyke T."/>
            <person name="Pelin A."/>
            <person name="Henrissat B."/>
            <person name="Reynolds N.K."/>
            <person name="Benny G.L."/>
            <person name="Smith M.E."/>
            <person name="James T.Y."/>
            <person name="Grigoriev I.V."/>
        </authorList>
    </citation>
    <scope>NUCLEOTIDE SEQUENCE [LARGE SCALE GENOMIC DNA]</scope>
</reference>
<feature type="binding site" evidence="1">
    <location>
        <position position="89"/>
    </location>
    <ligand>
        <name>ATP</name>
        <dbReference type="ChEBI" id="CHEBI:30616"/>
    </ligand>
</feature>
<dbReference type="GO" id="GO:0005524">
    <property type="term" value="F:ATP binding"/>
    <property type="evidence" value="ECO:0007669"/>
    <property type="project" value="UniProtKB-UniRule"/>
</dbReference>
<dbReference type="PROSITE" id="PS00107">
    <property type="entry name" value="PROTEIN_KINASE_ATP"/>
    <property type="match status" value="1"/>
</dbReference>
<evidence type="ECO:0000313" key="3">
    <source>
        <dbReference type="EMBL" id="RKO85053.1"/>
    </source>
</evidence>
<feature type="region of interest" description="Disordered" evidence="2">
    <location>
        <begin position="1"/>
        <end position="42"/>
    </location>
</feature>
<proteinExistence type="predicted"/>
<dbReference type="InterPro" id="IPR052396">
    <property type="entry name" value="Meiotic_Drive_Suppr_Kinase"/>
</dbReference>
<dbReference type="PANTHER" id="PTHR37171:SF1">
    <property type="entry name" value="SERINE_THREONINE-PROTEIN KINASE YRZF-RELATED"/>
    <property type="match status" value="1"/>
</dbReference>